<dbReference type="InterPro" id="IPR011701">
    <property type="entry name" value="MFS"/>
</dbReference>
<gene>
    <name evidence="8" type="ORF">BU26DRAFT_485476</name>
</gene>
<keyword evidence="4 6" id="KW-0472">Membrane</keyword>
<feature type="transmembrane region" description="Helical" evidence="6">
    <location>
        <begin position="405"/>
        <end position="429"/>
    </location>
</feature>
<organism evidence="8 9">
    <name type="scientific">Trematosphaeria pertusa</name>
    <dbReference type="NCBI Taxonomy" id="390896"/>
    <lineage>
        <taxon>Eukaryota</taxon>
        <taxon>Fungi</taxon>
        <taxon>Dikarya</taxon>
        <taxon>Ascomycota</taxon>
        <taxon>Pezizomycotina</taxon>
        <taxon>Dothideomycetes</taxon>
        <taxon>Pleosporomycetidae</taxon>
        <taxon>Pleosporales</taxon>
        <taxon>Massarineae</taxon>
        <taxon>Trematosphaeriaceae</taxon>
        <taxon>Trematosphaeria</taxon>
    </lineage>
</organism>
<dbReference type="PROSITE" id="PS00216">
    <property type="entry name" value="SUGAR_TRANSPORT_1"/>
    <property type="match status" value="1"/>
</dbReference>
<dbReference type="InterPro" id="IPR005829">
    <property type="entry name" value="Sugar_transporter_CS"/>
</dbReference>
<accession>A0A6A6IDT3</accession>
<evidence type="ECO:0000313" key="8">
    <source>
        <dbReference type="EMBL" id="KAF2248052.1"/>
    </source>
</evidence>
<evidence type="ECO:0000313" key="9">
    <source>
        <dbReference type="Proteomes" id="UP000800094"/>
    </source>
</evidence>
<dbReference type="InterPro" id="IPR020846">
    <property type="entry name" value="MFS_dom"/>
</dbReference>
<comment type="subcellular location">
    <subcellularLocation>
        <location evidence="1">Membrane</location>
        <topology evidence="1">Multi-pass membrane protein</topology>
    </subcellularLocation>
</comment>
<protein>
    <submittedName>
        <fullName evidence="8">Putative multidrug resistance protein fnx1</fullName>
    </submittedName>
</protein>
<keyword evidence="3 6" id="KW-1133">Transmembrane helix</keyword>
<keyword evidence="2 6" id="KW-0812">Transmembrane</keyword>
<feature type="domain" description="Major facilitator superfamily (MFS) profile" evidence="7">
    <location>
        <begin position="37"/>
        <end position="532"/>
    </location>
</feature>
<evidence type="ECO:0000256" key="4">
    <source>
        <dbReference type="ARBA" id="ARBA00023136"/>
    </source>
</evidence>
<dbReference type="GO" id="GO:0022857">
    <property type="term" value="F:transmembrane transporter activity"/>
    <property type="evidence" value="ECO:0007669"/>
    <property type="project" value="InterPro"/>
</dbReference>
<evidence type="ECO:0000256" key="5">
    <source>
        <dbReference type="SAM" id="MobiDB-lite"/>
    </source>
</evidence>
<feature type="transmembrane region" description="Helical" evidence="6">
    <location>
        <begin position="160"/>
        <end position="182"/>
    </location>
</feature>
<dbReference type="Pfam" id="PF07690">
    <property type="entry name" value="MFS_1"/>
    <property type="match status" value="1"/>
</dbReference>
<feature type="transmembrane region" description="Helical" evidence="6">
    <location>
        <begin position="441"/>
        <end position="460"/>
    </location>
</feature>
<dbReference type="AlphaFoldDB" id="A0A6A6IDT3"/>
<evidence type="ECO:0000256" key="1">
    <source>
        <dbReference type="ARBA" id="ARBA00004141"/>
    </source>
</evidence>
<dbReference type="EMBL" id="ML987196">
    <property type="protein sequence ID" value="KAF2248052.1"/>
    <property type="molecule type" value="Genomic_DNA"/>
</dbReference>
<dbReference type="Gene3D" id="1.20.1720.10">
    <property type="entry name" value="Multidrug resistance protein D"/>
    <property type="match status" value="1"/>
</dbReference>
<sequence>MEATTKSPEAQTQEVRVTESSPEENPNYIKGLRLHLLTIGLCLGIFLVNFEISIVSTSLVSITDDLHAFGRSSWIITAYLLTFTAFMVILAKLSDSIGRKSVLLACLFIFTIFSGACGAAQSMVQLIILRALQGLGGSGVYSVVLIVMFEMVPPQRYPRYSVYVTALFAISLFSGPLVGGAINRSTTWRWIFLLNVPAGAMALIILVFCMPNRFPYHGGSTKAKPTDLRNIDTVGAALMLVALTLLITGFEEASNFMPWISAQVLAPILVSLLAWVAFLSYERAVTSRGNNRPEPVFPWRFCTSRVIMGILINSFLCGAVFTSCIIQIPLRFQAVNHESPWHAGVRLIPFGMAVPVGAFLTAAICGKRRMPIIYMLFVASLLQALGLAFMSRLTLERVMWKGQYGLQFVTGLGCGMSIGVVTLMTPFVIEKRDLATSTSAVVQIRMLSGALVLAIITAVMNSNLNRTLPQVLTDQELFRVFQSTDAIAMLGEPVRTEVKETFLKGYNMQLRILVGFAGAEVLATLLMWQEDQVKIA</sequence>
<feature type="transmembrane region" description="Helical" evidence="6">
    <location>
        <begin position="102"/>
        <end position="121"/>
    </location>
</feature>
<evidence type="ECO:0000256" key="6">
    <source>
        <dbReference type="SAM" id="Phobius"/>
    </source>
</evidence>
<keyword evidence="9" id="KW-1185">Reference proteome</keyword>
<feature type="transmembrane region" description="Helical" evidence="6">
    <location>
        <begin position="36"/>
        <end position="60"/>
    </location>
</feature>
<feature type="transmembrane region" description="Helical" evidence="6">
    <location>
        <begin position="231"/>
        <end position="250"/>
    </location>
</feature>
<dbReference type="PANTHER" id="PTHR23501:SF43">
    <property type="entry name" value="MULTIDRUG TRANSPORTER, PUTATIVE (AFU_ORTHOLOGUE AFUA_6G03040)-RELATED"/>
    <property type="match status" value="1"/>
</dbReference>
<dbReference type="SUPFAM" id="SSF103473">
    <property type="entry name" value="MFS general substrate transporter"/>
    <property type="match status" value="1"/>
</dbReference>
<dbReference type="PROSITE" id="PS50850">
    <property type="entry name" value="MFS"/>
    <property type="match status" value="1"/>
</dbReference>
<dbReference type="GeneID" id="54579212"/>
<evidence type="ECO:0000259" key="7">
    <source>
        <dbReference type="PROSITE" id="PS50850"/>
    </source>
</evidence>
<feature type="transmembrane region" description="Helical" evidence="6">
    <location>
        <begin position="348"/>
        <end position="365"/>
    </location>
</feature>
<dbReference type="InterPro" id="IPR036259">
    <property type="entry name" value="MFS_trans_sf"/>
</dbReference>
<proteinExistence type="predicted"/>
<feature type="transmembrane region" description="Helical" evidence="6">
    <location>
        <begin position="372"/>
        <end position="393"/>
    </location>
</feature>
<dbReference type="RefSeq" id="XP_033683056.1">
    <property type="nucleotide sequence ID" value="XM_033825882.1"/>
</dbReference>
<feature type="region of interest" description="Disordered" evidence="5">
    <location>
        <begin position="1"/>
        <end position="24"/>
    </location>
</feature>
<dbReference type="Proteomes" id="UP000800094">
    <property type="component" value="Unassembled WGS sequence"/>
</dbReference>
<evidence type="ECO:0000256" key="3">
    <source>
        <dbReference type="ARBA" id="ARBA00022989"/>
    </source>
</evidence>
<dbReference type="GO" id="GO:0005886">
    <property type="term" value="C:plasma membrane"/>
    <property type="evidence" value="ECO:0007669"/>
    <property type="project" value="TreeGrafter"/>
</dbReference>
<reference evidence="8" key="1">
    <citation type="journal article" date="2020" name="Stud. Mycol.">
        <title>101 Dothideomycetes genomes: a test case for predicting lifestyles and emergence of pathogens.</title>
        <authorList>
            <person name="Haridas S."/>
            <person name="Albert R."/>
            <person name="Binder M."/>
            <person name="Bloem J."/>
            <person name="Labutti K."/>
            <person name="Salamov A."/>
            <person name="Andreopoulos B."/>
            <person name="Baker S."/>
            <person name="Barry K."/>
            <person name="Bills G."/>
            <person name="Bluhm B."/>
            <person name="Cannon C."/>
            <person name="Castanera R."/>
            <person name="Culley D."/>
            <person name="Daum C."/>
            <person name="Ezra D."/>
            <person name="Gonzalez J."/>
            <person name="Henrissat B."/>
            <person name="Kuo A."/>
            <person name="Liang C."/>
            <person name="Lipzen A."/>
            <person name="Lutzoni F."/>
            <person name="Magnuson J."/>
            <person name="Mondo S."/>
            <person name="Nolan M."/>
            <person name="Ohm R."/>
            <person name="Pangilinan J."/>
            <person name="Park H.-J."/>
            <person name="Ramirez L."/>
            <person name="Alfaro M."/>
            <person name="Sun H."/>
            <person name="Tritt A."/>
            <person name="Yoshinaga Y."/>
            <person name="Zwiers L.-H."/>
            <person name="Turgeon B."/>
            <person name="Goodwin S."/>
            <person name="Spatafora J."/>
            <person name="Crous P."/>
            <person name="Grigoriev I."/>
        </authorList>
    </citation>
    <scope>NUCLEOTIDE SEQUENCE</scope>
    <source>
        <strain evidence="8">CBS 122368</strain>
    </source>
</reference>
<feature type="transmembrane region" description="Helical" evidence="6">
    <location>
        <begin position="302"/>
        <end position="328"/>
    </location>
</feature>
<name>A0A6A6IDT3_9PLEO</name>
<dbReference type="OrthoDB" id="440553at2759"/>
<evidence type="ECO:0000256" key="2">
    <source>
        <dbReference type="ARBA" id="ARBA00022692"/>
    </source>
</evidence>
<feature type="transmembrane region" description="Helical" evidence="6">
    <location>
        <begin position="508"/>
        <end position="528"/>
    </location>
</feature>
<feature type="transmembrane region" description="Helical" evidence="6">
    <location>
        <begin position="188"/>
        <end position="210"/>
    </location>
</feature>
<feature type="transmembrane region" description="Helical" evidence="6">
    <location>
        <begin position="72"/>
        <end position="90"/>
    </location>
</feature>
<feature type="transmembrane region" description="Helical" evidence="6">
    <location>
        <begin position="256"/>
        <end position="281"/>
    </location>
</feature>
<dbReference type="PANTHER" id="PTHR23501">
    <property type="entry name" value="MAJOR FACILITATOR SUPERFAMILY"/>
    <property type="match status" value="1"/>
</dbReference>
<feature type="transmembrane region" description="Helical" evidence="6">
    <location>
        <begin position="127"/>
        <end position="148"/>
    </location>
</feature>